<keyword evidence="2" id="KW-1185">Reference proteome</keyword>
<protein>
    <submittedName>
        <fullName evidence="1">Uncharacterized protein</fullName>
    </submittedName>
</protein>
<name>A0ABT6SYS6_9ACTN</name>
<proteinExistence type="predicted"/>
<sequence length="135" mass="14404">MASQPPSAPALTVAATSMPDWAPKPTLTAWRVRSVTIASSAETAGSFMHSMMASTSASLSASRIWRTVMRVMAVAAMLAALERPKVTMEAAAAAMIWMARAMSWTMTAILQVMTSMAAPRRAKAMIVAAWAASWR</sequence>
<evidence type="ECO:0000313" key="2">
    <source>
        <dbReference type="Proteomes" id="UP001237105"/>
    </source>
</evidence>
<comment type="caution">
    <text evidence="1">The sequence shown here is derived from an EMBL/GenBank/DDBJ whole genome shotgun (WGS) entry which is preliminary data.</text>
</comment>
<dbReference type="EMBL" id="JASCIS010000019">
    <property type="protein sequence ID" value="MDI3420753.1"/>
    <property type="molecule type" value="Genomic_DNA"/>
</dbReference>
<evidence type="ECO:0000313" key="1">
    <source>
        <dbReference type="EMBL" id="MDI3420753.1"/>
    </source>
</evidence>
<organism evidence="1 2">
    <name type="scientific">Streptomyces luteolus</name>
    <dbReference type="NCBI Taxonomy" id="3043615"/>
    <lineage>
        <taxon>Bacteria</taxon>
        <taxon>Bacillati</taxon>
        <taxon>Actinomycetota</taxon>
        <taxon>Actinomycetes</taxon>
        <taxon>Kitasatosporales</taxon>
        <taxon>Streptomycetaceae</taxon>
        <taxon>Streptomyces</taxon>
    </lineage>
</organism>
<dbReference type="RefSeq" id="WP_282536629.1">
    <property type="nucleotide sequence ID" value="NZ_JASCIS010000019.1"/>
</dbReference>
<accession>A0ABT6SYS6</accession>
<dbReference type="Proteomes" id="UP001237105">
    <property type="component" value="Unassembled WGS sequence"/>
</dbReference>
<gene>
    <name evidence="1" type="ORF">QIT00_19710</name>
</gene>
<reference evidence="1 2" key="1">
    <citation type="submission" date="2023-05" db="EMBL/GenBank/DDBJ databases">
        <title>Draft genome sequence of Streptomyces sp. B-S-A12 isolated from a cave soil in Thailand.</title>
        <authorList>
            <person name="Chamroensaksri N."/>
            <person name="Muangham S."/>
        </authorList>
    </citation>
    <scope>NUCLEOTIDE SEQUENCE [LARGE SCALE GENOMIC DNA]</scope>
    <source>
        <strain evidence="1 2">B-S-A12</strain>
    </source>
</reference>